<evidence type="ECO:0000256" key="5">
    <source>
        <dbReference type="ARBA" id="ARBA00022833"/>
    </source>
</evidence>
<keyword evidence="5" id="KW-0862">Zinc</keyword>
<keyword evidence="6" id="KW-0238">DNA-binding</keyword>
<dbReference type="NCBIfam" id="NF040570">
    <property type="entry name" value="guided_TnpB"/>
    <property type="match status" value="1"/>
</dbReference>
<feature type="domain" description="Transposase putative helix-turn-helix" evidence="10">
    <location>
        <begin position="1"/>
        <end position="46"/>
    </location>
</feature>
<dbReference type="NCBIfam" id="NF038281">
    <property type="entry name" value="IS200_TnpB"/>
    <property type="match status" value="1"/>
</dbReference>
<keyword evidence="4" id="KW-0479">Metal-binding</keyword>
<dbReference type="RefSeq" id="WP_055221357.1">
    <property type="nucleotide sequence ID" value="NZ_CYYV01000006.1"/>
</dbReference>
<dbReference type="OrthoDB" id="1551477at2"/>
<dbReference type="Proteomes" id="UP001199915">
    <property type="component" value="Unassembled WGS sequence"/>
</dbReference>
<dbReference type="EMBL" id="CYYV01000006">
    <property type="protein sequence ID" value="CUO12828.1"/>
    <property type="molecule type" value="Genomic_DNA"/>
</dbReference>
<evidence type="ECO:0000313" key="13">
    <source>
        <dbReference type="Proteomes" id="UP000095706"/>
    </source>
</evidence>
<evidence type="ECO:0000256" key="4">
    <source>
        <dbReference type="ARBA" id="ARBA00022723"/>
    </source>
</evidence>
<dbReference type="GO" id="GO:0004519">
    <property type="term" value="F:endonuclease activity"/>
    <property type="evidence" value="ECO:0007669"/>
    <property type="project" value="UniProtKB-KW"/>
</dbReference>
<dbReference type="Proteomes" id="UP000095706">
    <property type="component" value="Unassembled WGS sequence"/>
</dbReference>
<dbReference type="InterPro" id="IPR021027">
    <property type="entry name" value="Transposase_put_HTH"/>
</dbReference>
<dbReference type="InterPro" id="IPR010095">
    <property type="entry name" value="Cas12f1-like_TNB"/>
</dbReference>
<dbReference type="InterPro" id="IPR053522">
    <property type="entry name" value="RNA-guided_endonuclease_TnpB"/>
</dbReference>
<protein>
    <submittedName>
        <fullName evidence="12">IS200/IS605 family element RNA-guided endonuclease TnpB</fullName>
    </submittedName>
    <submittedName>
        <fullName evidence="11">Transposase, IS605 OrfB family</fullName>
    </submittedName>
</protein>
<comment type="similarity">
    <text evidence="2">In the N-terminal section; belongs to the transposase 2 family.</text>
</comment>
<dbReference type="EMBL" id="JAKNFS010000028">
    <property type="protein sequence ID" value="MCG4766964.1"/>
    <property type="molecule type" value="Genomic_DNA"/>
</dbReference>
<evidence type="ECO:0000256" key="6">
    <source>
        <dbReference type="ARBA" id="ARBA00023125"/>
    </source>
</evidence>
<evidence type="ECO:0000259" key="9">
    <source>
        <dbReference type="Pfam" id="PF07282"/>
    </source>
</evidence>
<evidence type="ECO:0000256" key="3">
    <source>
        <dbReference type="ARBA" id="ARBA00022578"/>
    </source>
</evidence>
<evidence type="ECO:0000313" key="11">
    <source>
        <dbReference type="EMBL" id="CUO12828.1"/>
    </source>
</evidence>
<dbReference type="InterPro" id="IPR051399">
    <property type="entry name" value="RNA-guided_DNA_endo/Transpos"/>
</dbReference>
<dbReference type="GO" id="GO:0046872">
    <property type="term" value="F:metal ion binding"/>
    <property type="evidence" value="ECO:0007669"/>
    <property type="project" value="UniProtKB-KW"/>
</dbReference>
<dbReference type="NCBIfam" id="TIGR01766">
    <property type="entry name" value="IS200/IS605 family accessory protein TnpB-like domain"/>
    <property type="match status" value="1"/>
</dbReference>
<dbReference type="STRING" id="1150298.ERS852406_01312"/>
<dbReference type="GO" id="GO:0003677">
    <property type="term" value="F:DNA binding"/>
    <property type="evidence" value="ECO:0007669"/>
    <property type="project" value="UniProtKB-KW"/>
</dbReference>
<proteinExistence type="inferred from homology"/>
<dbReference type="AlphaFoldDB" id="A0A174CLY7"/>
<dbReference type="GeneID" id="79856641"/>
<reference evidence="11 13" key="1">
    <citation type="submission" date="2015-09" db="EMBL/GenBank/DDBJ databases">
        <authorList>
            <consortium name="Pathogen Informatics"/>
        </authorList>
    </citation>
    <scope>NUCLEOTIDE SEQUENCE [LARGE SCALE GENOMIC DNA]</scope>
    <source>
        <strain evidence="11 13">2789STDY5608849</strain>
    </source>
</reference>
<dbReference type="GO" id="GO:0006310">
    <property type="term" value="P:DNA recombination"/>
    <property type="evidence" value="ECO:0007669"/>
    <property type="project" value="UniProtKB-KW"/>
</dbReference>
<keyword evidence="7" id="KW-0233">DNA recombination</keyword>
<organism evidence="11 13">
    <name type="scientific">Fusicatenibacter saccharivorans</name>
    <dbReference type="NCBI Taxonomy" id="1150298"/>
    <lineage>
        <taxon>Bacteria</taxon>
        <taxon>Bacillati</taxon>
        <taxon>Bacillota</taxon>
        <taxon>Clostridia</taxon>
        <taxon>Lachnospirales</taxon>
        <taxon>Lachnospiraceae</taxon>
        <taxon>Fusicatenibacter</taxon>
    </lineage>
</organism>
<evidence type="ECO:0000313" key="12">
    <source>
        <dbReference type="EMBL" id="MCG4766964.1"/>
    </source>
</evidence>
<accession>A0A174CLY7</accession>
<feature type="domain" description="Probable transposase IS891/IS1136/IS1341" evidence="8">
    <location>
        <begin position="164"/>
        <end position="275"/>
    </location>
</feature>
<keyword evidence="3" id="KW-0815">Transposition</keyword>
<dbReference type="InterPro" id="IPR001959">
    <property type="entry name" value="Transposase"/>
</dbReference>
<dbReference type="Pfam" id="PF01385">
    <property type="entry name" value="OrfB_IS605"/>
    <property type="match status" value="1"/>
</dbReference>
<dbReference type="GO" id="GO:0032196">
    <property type="term" value="P:transposition"/>
    <property type="evidence" value="ECO:0007669"/>
    <property type="project" value="UniProtKB-KW"/>
</dbReference>
<evidence type="ECO:0000256" key="7">
    <source>
        <dbReference type="ARBA" id="ARBA00023172"/>
    </source>
</evidence>
<dbReference type="Pfam" id="PF12323">
    <property type="entry name" value="HTH_OrfB_IS605"/>
    <property type="match status" value="1"/>
</dbReference>
<sequence length="365" mass="42447">MQKGIKFRIYPNREQKNFIHQTLGCCRFIYNRGLAMRKEGYEKGKKIGYGQTSAMLTELKKQEEFAFLKEVDSIALQQSLRDLDRGFVNFFQKRASHPTFKSKHNHFQSYRTVNQKDNIRIVGRYIKLPKLGYVKVRQSMEVGNIRHVTIEHTPSGKYFAVLNVEFEPEPRPNQGGTIGIDVGIKTFYSDSNGNTVANPKYLERSMRKLVREQRRLSRREKGSHNRDKQRIRVAKVHEKVTNQRNDFLQKQSTMLVCENQTICIEDLHVKGMIRNHKLAKSIASVSWAKFFEMLEYKAVWYGNEIRKVPTMYPSSQTCSACGYRNPLVKNLRIRIWECPGCHAVHDRDTNAGINILKKGLQLQSA</sequence>
<name>A0A174CLY7_9FIRM</name>
<dbReference type="PANTHER" id="PTHR30405:SF25">
    <property type="entry name" value="RNA-GUIDED DNA ENDONUCLEASE INSQ-RELATED"/>
    <property type="match status" value="1"/>
</dbReference>
<keyword evidence="12" id="KW-0378">Hydrolase</keyword>
<keyword evidence="12" id="KW-0540">Nuclease</keyword>
<keyword evidence="12" id="KW-0255">Endonuclease</keyword>
<comment type="similarity">
    <text evidence="1">In the C-terminal section; belongs to the transposase 35 family.</text>
</comment>
<evidence type="ECO:0000259" key="10">
    <source>
        <dbReference type="Pfam" id="PF12323"/>
    </source>
</evidence>
<dbReference type="PANTHER" id="PTHR30405">
    <property type="entry name" value="TRANSPOSASE"/>
    <property type="match status" value="1"/>
</dbReference>
<evidence type="ECO:0000256" key="2">
    <source>
        <dbReference type="ARBA" id="ARBA00011044"/>
    </source>
</evidence>
<evidence type="ECO:0000259" key="8">
    <source>
        <dbReference type="Pfam" id="PF01385"/>
    </source>
</evidence>
<gene>
    <name evidence="12" type="primary">tnpB</name>
    <name evidence="11" type="ORF">ERS852406_01312</name>
    <name evidence="12" type="ORF">L0N21_15845</name>
</gene>
<evidence type="ECO:0000256" key="1">
    <source>
        <dbReference type="ARBA" id="ARBA00008761"/>
    </source>
</evidence>
<reference evidence="12" key="2">
    <citation type="submission" date="2022-01" db="EMBL/GenBank/DDBJ databases">
        <title>Collection of gut derived symbiotic bacterial strains cultured from healthy donors.</title>
        <authorList>
            <person name="Lin H."/>
            <person name="Kohout C."/>
            <person name="Waligurski E."/>
            <person name="Pamer E.G."/>
        </authorList>
    </citation>
    <scope>NUCLEOTIDE SEQUENCE</scope>
    <source>
        <strain evidence="12">DFI.5.49</strain>
    </source>
</reference>
<feature type="domain" description="Cas12f1-like TNB" evidence="9">
    <location>
        <begin position="287"/>
        <end position="355"/>
    </location>
</feature>
<dbReference type="Pfam" id="PF07282">
    <property type="entry name" value="Cas12f1-like_TNB"/>
    <property type="match status" value="1"/>
</dbReference>